<dbReference type="AlphaFoldDB" id="A0A4R8G343"/>
<accession>A0A4R8G343</accession>
<proteinExistence type="predicted"/>
<dbReference type="RefSeq" id="WP_134017756.1">
    <property type="nucleotide sequence ID" value="NZ_SOEC01000007.1"/>
</dbReference>
<evidence type="ECO:0000313" key="1">
    <source>
        <dbReference type="EMBL" id="TDX29496.1"/>
    </source>
</evidence>
<comment type="caution">
    <text evidence="1">The sequence shown here is derived from an EMBL/GenBank/DDBJ whole genome shotgun (WGS) entry which is preliminary data.</text>
</comment>
<evidence type="ECO:0008006" key="3">
    <source>
        <dbReference type="Google" id="ProtNLM"/>
    </source>
</evidence>
<organism evidence="1 2">
    <name type="scientific">Modicisalibacter xianhensis</name>
    <dbReference type="NCBI Taxonomy" id="442341"/>
    <lineage>
        <taxon>Bacteria</taxon>
        <taxon>Pseudomonadati</taxon>
        <taxon>Pseudomonadota</taxon>
        <taxon>Gammaproteobacteria</taxon>
        <taxon>Oceanospirillales</taxon>
        <taxon>Halomonadaceae</taxon>
        <taxon>Modicisalibacter</taxon>
    </lineage>
</organism>
<dbReference type="EMBL" id="SOEC01000007">
    <property type="protein sequence ID" value="TDX29496.1"/>
    <property type="molecule type" value="Genomic_DNA"/>
</dbReference>
<dbReference type="Proteomes" id="UP000294489">
    <property type="component" value="Unassembled WGS sequence"/>
</dbReference>
<sequence length="97" mass="10820">MAIYSIAYDLFQPQEYQAFYECLEAFPHVHVMDSLWLIQANEEAGALRDRLMPLISGGDALFVSRVSQDWAGAGTQCGEWLNAPERHQALASRSTSA</sequence>
<name>A0A4R8G343_9GAMM</name>
<evidence type="ECO:0000313" key="2">
    <source>
        <dbReference type="Proteomes" id="UP000294489"/>
    </source>
</evidence>
<protein>
    <recommendedName>
        <fullName evidence="3">SinR-like protein</fullName>
    </recommendedName>
</protein>
<reference evidence="1 2" key="1">
    <citation type="submission" date="2019-03" db="EMBL/GenBank/DDBJ databases">
        <title>Freshwater and sediment microbial communities from various areas in North America, analyzing microbe dynamics in response to fracking.</title>
        <authorList>
            <person name="Lamendella R."/>
        </authorList>
    </citation>
    <scope>NUCLEOTIDE SEQUENCE [LARGE SCALE GENOMIC DNA]</scope>
    <source>
        <strain evidence="1 2">6_TX</strain>
    </source>
</reference>
<gene>
    <name evidence="1" type="ORF">DFO67_107172</name>
</gene>
<dbReference type="OrthoDB" id="2656750at2"/>